<accession>A0ABQ9ESQ7</accession>
<dbReference type="PANTHER" id="PTHR32026">
    <property type="entry name" value="METHYLTRANSFERASE-LIKE PROTEIN 24"/>
    <property type="match status" value="1"/>
</dbReference>
<evidence type="ECO:0000313" key="2">
    <source>
        <dbReference type="EMBL" id="KAJ8308084.1"/>
    </source>
</evidence>
<keyword evidence="3" id="KW-1185">Reference proteome</keyword>
<sequence>MLNLSNDVIVGSIRFLPPGKDVNCLSTIPQQLIETSKESPIIIPRKDLLKDLNENTLACLYHRYLQTLQRHCTSPERIGNLKAGGWYMCTDPEAKPKSPCLVYSFRVVFIKHDERNYGSFASEMATNYKCNVSLYNPRIQVRTFINTVKISNLKLDAENGISVDYLNSELKKKSQNIINVLTLDVNDREWDVIPKLLKSGILAKTEQFLVRLHSSQINTNIDHYIKRLVVLRNLYDIGFRIFWSDRDIACLHRTKKVTGCYDINMRIADATYQHTFYKKIKLSCLMVELKQCNKHIDRVKIRIMNRPSPLVIPHEPEFSRMQPREYGELFVRYVTSTQIPCKELIRIGKIPDGGWEVCHDAVFRPRESCLVYSFGYKTIDILKMDVEGSEWESIPQMISSGAFKHVRQFAFEIHIQSNEDTTPAYKNGLILLRTLYDAGFRIFWNIINVLTLDINDREWDVIPQLLKSGILGKTEQFLVRLHSSKRNSSASHYIKRLTVLRNLYHKGFRIFWSDRDVSCLHKTKKATGCYYIYMVSMSQSVQIPCKELIRIGNLPDGGWEVCHDAKFRPRKPCLVYSFGINNDFSFDDDVANTYGCKVNSFDPSMKQNDHKHSEQVMFYATGISHKNGKKGRWKMRNFITILKTLGQKEENY</sequence>
<protein>
    <recommendedName>
        <fullName evidence="1">Methyltransferase domain-containing protein</fullName>
    </recommendedName>
</protein>
<dbReference type="Pfam" id="PF13383">
    <property type="entry name" value="Methyltransf_22"/>
    <property type="match status" value="1"/>
</dbReference>
<gene>
    <name evidence="2" type="ORF">KUTeg_012958</name>
</gene>
<dbReference type="PANTHER" id="PTHR32026:SF10">
    <property type="entry name" value="METHYLTRANSFERASE-LIKE PROTEIN 24-RELATED"/>
    <property type="match status" value="1"/>
</dbReference>
<reference evidence="2 3" key="1">
    <citation type="submission" date="2022-12" db="EMBL/GenBank/DDBJ databases">
        <title>Chromosome-level genome of Tegillarca granosa.</title>
        <authorList>
            <person name="Kim J."/>
        </authorList>
    </citation>
    <scope>NUCLEOTIDE SEQUENCE [LARGE SCALE GENOMIC DNA]</scope>
    <source>
        <strain evidence="2">Teg-2019</strain>
        <tissue evidence="2">Adductor muscle</tissue>
    </source>
</reference>
<dbReference type="Proteomes" id="UP001217089">
    <property type="component" value="Unassembled WGS sequence"/>
</dbReference>
<feature type="domain" description="Methyltransferase" evidence="1">
    <location>
        <begin position="543"/>
        <end position="638"/>
    </location>
</feature>
<evidence type="ECO:0000259" key="1">
    <source>
        <dbReference type="Pfam" id="PF13383"/>
    </source>
</evidence>
<proteinExistence type="predicted"/>
<dbReference type="InterPro" id="IPR026913">
    <property type="entry name" value="METTL24"/>
</dbReference>
<comment type="caution">
    <text evidence="2">The sequence shown here is derived from an EMBL/GenBank/DDBJ whole genome shotgun (WGS) entry which is preliminary data.</text>
</comment>
<name>A0ABQ9ESQ7_TEGGR</name>
<dbReference type="EMBL" id="JARBDR010000657">
    <property type="protein sequence ID" value="KAJ8308084.1"/>
    <property type="molecule type" value="Genomic_DNA"/>
</dbReference>
<evidence type="ECO:0000313" key="3">
    <source>
        <dbReference type="Proteomes" id="UP001217089"/>
    </source>
</evidence>
<dbReference type="InterPro" id="IPR025714">
    <property type="entry name" value="Methyltranfer_dom"/>
</dbReference>
<organism evidence="2 3">
    <name type="scientific">Tegillarca granosa</name>
    <name type="common">Malaysian cockle</name>
    <name type="synonym">Anadara granosa</name>
    <dbReference type="NCBI Taxonomy" id="220873"/>
    <lineage>
        <taxon>Eukaryota</taxon>
        <taxon>Metazoa</taxon>
        <taxon>Spiralia</taxon>
        <taxon>Lophotrochozoa</taxon>
        <taxon>Mollusca</taxon>
        <taxon>Bivalvia</taxon>
        <taxon>Autobranchia</taxon>
        <taxon>Pteriomorphia</taxon>
        <taxon>Arcoida</taxon>
        <taxon>Arcoidea</taxon>
        <taxon>Arcidae</taxon>
        <taxon>Tegillarca</taxon>
    </lineage>
</organism>